<dbReference type="Proteomes" id="UP000325313">
    <property type="component" value="Unassembled WGS sequence"/>
</dbReference>
<gene>
    <name evidence="1" type="ORF">PGT21_012636</name>
    <name evidence="2" type="ORF">PGTUg99_037202</name>
</gene>
<reference evidence="3 4" key="1">
    <citation type="submission" date="2019-05" db="EMBL/GenBank/DDBJ databases">
        <title>Emergence of the Ug99 lineage of the wheat stem rust pathogen through somatic hybridization.</title>
        <authorList>
            <person name="Li F."/>
            <person name="Upadhyaya N.M."/>
            <person name="Sperschneider J."/>
            <person name="Matny O."/>
            <person name="Nguyen-Phuc H."/>
            <person name="Mago R."/>
            <person name="Raley C."/>
            <person name="Miller M.E."/>
            <person name="Silverstein K.A.T."/>
            <person name="Henningsen E."/>
            <person name="Hirsch C.D."/>
            <person name="Visser B."/>
            <person name="Pretorius Z.A."/>
            <person name="Steffenson B.J."/>
            <person name="Schwessinger B."/>
            <person name="Dodds P.N."/>
            <person name="Figueroa M."/>
        </authorList>
    </citation>
    <scope>NUCLEOTIDE SEQUENCE [LARGE SCALE GENOMIC DNA]</scope>
    <source>
        <strain evidence="1">21-0</strain>
        <strain evidence="2 4">Ug99</strain>
    </source>
</reference>
<evidence type="ECO:0000313" key="1">
    <source>
        <dbReference type="EMBL" id="KAA1096318.1"/>
    </source>
</evidence>
<sequence length="166" mass="18796">MFRLSQDLVVQSTWLDSMLGPAPPHAYHQGFAVHLSLLNLNSSSPYRVGFDHCDSGHLALIPSGPWPTTHSFPSEIQEYKPRRPTYHQHPTITLISNLFFLGPHSPLSFICRSPVYPDISSFHSLVQLINTDILEPPLRFTPHQVLFSSGRPQFPRHEQGRVHSIS</sequence>
<dbReference type="EMBL" id="VDEP01000102">
    <property type="protein sequence ID" value="KAA1132110.1"/>
    <property type="molecule type" value="Genomic_DNA"/>
</dbReference>
<dbReference type="Proteomes" id="UP000324748">
    <property type="component" value="Unassembled WGS sequence"/>
</dbReference>
<evidence type="ECO:0000313" key="3">
    <source>
        <dbReference type="Proteomes" id="UP000324748"/>
    </source>
</evidence>
<protein>
    <submittedName>
        <fullName evidence="2">Uncharacterized protein</fullName>
    </submittedName>
</protein>
<dbReference type="EMBL" id="VSWC01000067">
    <property type="protein sequence ID" value="KAA1096318.1"/>
    <property type="molecule type" value="Genomic_DNA"/>
</dbReference>
<evidence type="ECO:0000313" key="2">
    <source>
        <dbReference type="EMBL" id="KAA1132110.1"/>
    </source>
</evidence>
<keyword evidence="3" id="KW-1185">Reference proteome</keyword>
<evidence type="ECO:0000313" key="4">
    <source>
        <dbReference type="Proteomes" id="UP000325313"/>
    </source>
</evidence>
<name>A0A5B0S274_PUCGR</name>
<comment type="caution">
    <text evidence="2">The sequence shown here is derived from an EMBL/GenBank/DDBJ whole genome shotgun (WGS) entry which is preliminary data.</text>
</comment>
<dbReference type="AlphaFoldDB" id="A0A5B0S274"/>
<organism evidence="2 4">
    <name type="scientific">Puccinia graminis f. sp. tritici</name>
    <dbReference type="NCBI Taxonomy" id="56615"/>
    <lineage>
        <taxon>Eukaryota</taxon>
        <taxon>Fungi</taxon>
        <taxon>Dikarya</taxon>
        <taxon>Basidiomycota</taxon>
        <taxon>Pucciniomycotina</taxon>
        <taxon>Pucciniomycetes</taxon>
        <taxon>Pucciniales</taxon>
        <taxon>Pucciniaceae</taxon>
        <taxon>Puccinia</taxon>
    </lineage>
</organism>
<accession>A0A5B0S274</accession>
<proteinExistence type="predicted"/>